<keyword evidence="3" id="KW-1185">Reference proteome</keyword>
<dbReference type="Gene3D" id="1.25.40.20">
    <property type="entry name" value="Ankyrin repeat-containing domain"/>
    <property type="match status" value="1"/>
</dbReference>
<evidence type="ECO:0008006" key="4">
    <source>
        <dbReference type="Google" id="ProtNLM"/>
    </source>
</evidence>
<dbReference type="PROSITE" id="PS50297">
    <property type="entry name" value="ANK_REP_REGION"/>
    <property type="match status" value="1"/>
</dbReference>
<keyword evidence="1" id="KW-0040">ANK repeat</keyword>
<dbReference type="InterPro" id="IPR002110">
    <property type="entry name" value="Ankyrin_rpt"/>
</dbReference>
<evidence type="ECO:0000256" key="1">
    <source>
        <dbReference type="PROSITE-ProRule" id="PRU00023"/>
    </source>
</evidence>
<dbReference type="GeneID" id="59331994"/>
<feature type="repeat" description="ANK" evidence="1">
    <location>
        <begin position="146"/>
        <end position="180"/>
    </location>
</feature>
<comment type="caution">
    <text evidence="2">The sequence shown here is derived from an EMBL/GenBank/DDBJ whole genome shotgun (WGS) entry which is preliminary data.</text>
</comment>
<proteinExistence type="predicted"/>
<name>A0A8H6CAI7_9LECA</name>
<evidence type="ECO:0000313" key="2">
    <source>
        <dbReference type="EMBL" id="KAF6219758.1"/>
    </source>
</evidence>
<dbReference type="SUPFAM" id="SSF48403">
    <property type="entry name" value="Ankyrin repeat"/>
    <property type="match status" value="1"/>
</dbReference>
<organism evidence="2 3">
    <name type="scientific">Letharia lupina</name>
    <dbReference type="NCBI Taxonomy" id="560253"/>
    <lineage>
        <taxon>Eukaryota</taxon>
        <taxon>Fungi</taxon>
        <taxon>Dikarya</taxon>
        <taxon>Ascomycota</taxon>
        <taxon>Pezizomycotina</taxon>
        <taxon>Lecanoromycetes</taxon>
        <taxon>OSLEUM clade</taxon>
        <taxon>Lecanoromycetidae</taxon>
        <taxon>Lecanorales</taxon>
        <taxon>Lecanorineae</taxon>
        <taxon>Parmeliaceae</taxon>
        <taxon>Letharia</taxon>
    </lineage>
</organism>
<dbReference type="Proteomes" id="UP000593566">
    <property type="component" value="Unassembled WGS sequence"/>
</dbReference>
<dbReference type="AlphaFoldDB" id="A0A8H6CAI7"/>
<dbReference type="PROSITE" id="PS50088">
    <property type="entry name" value="ANK_REPEAT"/>
    <property type="match status" value="1"/>
</dbReference>
<reference evidence="2 3" key="1">
    <citation type="journal article" date="2020" name="Genomics">
        <title>Complete, high-quality genomes from long-read metagenomic sequencing of two wolf lichen thalli reveals enigmatic genome architecture.</title>
        <authorList>
            <person name="McKenzie S.K."/>
            <person name="Walston R.F."/>
            <person name="Allen J.L."/>
        </authorList>
    </citation>
    <scope>NUCLEOTIDE SEQUENCE [LARGE SCALE GENOMIC DNA]</scope>
    <source>
        <strain evidence="2">WasteWater1</strain>
    </source>
</reference>
<sequence>MQRPFDVRAYLCRALLAQIKLIASLMPNHGMRALDMVDHRSHLLPDLTRTLDILINEVLHPVHEIEKSRGHTESSILDGIERVILTRKKFRPNSPPTGLVFEYRKAFRLDCLDQRGWMLGKAIFAGLTVYVKEKLESDPRYIKNVYGRPPLHLAMHDNFPSPDMVRLLLHYSASPNQEQAGTTPWSKLLYVIQLVEPESKGGSGDWAELIDVMVGAGANPDPNPFGREDATIATLKRFCTPSDVARTRQLGAKLLQS</sequence>
<dbReference type="EMBL" id="JACCJB010000018">
    <property type="protein sequence ID" value="KAF6219758.1"/>
    <property type="molecule type" value="Genomic_DNA"/>
</dbReference>
<evidence type="ECO:0000313" key="3">
    <source>
        <dbReference type="Proteomes" id="UP000593566"/>
    </source>
</evidence>
<dbReference type="Pfam" id="PF00023">
    <property type="entry name" value="Ank"/>
    <property type="match status" value="1"/>
</dbReference>
<gene>
    <name evidence="2" type="ORF">HO133_003583</name>
</gene>
<accession>A0A8H6CAI7</accession>
<dbReference type="RefSeq" id="XP_037149193.1">
    <property type="nucleotide sequence ID" value="XM_037294505.1"/>
</dbReference>
<protein>
    <recommendedName>
        <fullName evidence="4">Ankyrin repeat protein</fullName>
    </recommendedName>
</protein>
<dbReference type="InterPro" id="IPR036770">
    <property type="entry name" value="Ankyrin_rpt-contain_sf"/>
</dbReference>